<feature type="chain" id="PRO_5004664062" evidence="1">
    <location>
        <begin position="23"/>
        <end position="95"/>
    </location>
</feature>
<keyword evidence="3" id="KW-1185">Reference proteome</keyword>
<feature type="signal peptide" evidence="1">
    <location>
        <begin position="1"/>
        <end position="22"/>
    </location>
</feature>
<evidence type="ECO:0000313" key="3">
    <source>
        <dbReference type="Proteomes" id="UP000017396"/>
    </source>
</evidence>
<dbReference type="HOGENOM" id="CLU_2368894_0_0_3"/>
<organism evidence="2 3">
    <name type="scientific">Gloeobacter kilaueensis (strain ATCC BAA-2537 / CCAP 1431/1 / ULC 316 / JS1)</name>
    <dbReference type="NCBI Taxonomy" id="1183438"/>
    <lineage>
        <taxon>Bacteria</taxon>
        <taxon>Bacillati</taxon>
        <taxon>Cyanobacteriota</taxon>
        <taxon>Cyanophyceae</taxon>
        <taxon>Gloeobacterales</taxon>
        <taxon>Gloeobacteraceae</taxon>
        <taxon>Gloeobacter</taxon>
    </lineage>
</organism>
<dbReference type="AlphaFoldDB" id="U5QGL6"/>
<evidence type="ECO:0000256" key="1">
    <source>
        <dbReference type="SAM" id="SignalP"/>
    </source>
</evidence>
<protein>
    <submittedName>
        <fullName evidence="2">Uncharacterized protein</fullName>
    </submittedName>
</protein>
<proteinExistence type="predicted"/>
<evidence type="ECO:0000313" key="2">
    <source>
        <dbReference type="EMBL" id="AGY56774.1"/>
    </source>
</evidence>
<accession>U5QGL6</accession>
<dbReference type="OrthoDB" id="9909187at2"/>
<gene>
    <name evidence="2" type="ORF">GKIL_0528</name>
</gene>
<dbReference type="RefSeq" id="WP_023171802.1">
    <property type="nucleotide sequence ID" value="NC_022600.1"/>
</dbReference>
<reference evidence="2 3" key="1">
    <citation type="journal article" date="2013" name="PLoS ONE">
        <title>Cultivation and Complete Genome Sequencing of Gloeobacter kilaueensis sp. nov., from a Lava Cave in Kilauea Caldera, Hawai'i.</title>
        <authorList>
            <person name="Saw J.H."/>
            <person name="Schatz M."/>
            <person name="Brown M.V."/>
            <person name="Kunkel D.D."/>
            <person name="Foster J.S."/>
            <person name="Shick H."/>
            <person name="Christensen S."/>
            <person name="Hou S."/>
            <person name="Wan X."/>
            <person name="Donachie S.P."/>
        </authorList>
    </citation>
    <scope>NUCLEOTIDE SEQUENCE [LARGE SCALE GENOMIC DNA]</scope>
    <source>
        <strain evidence="3">JS</strain>
    </source>
</reference>
<sequence>MKTIAIALSATIFTLTCQAAWATDYELPAEAQEASSLSNTQINRIYRDCTRQVSAAYCNDLILSEFRYTTAGRWLPRENAARLANRSPQTNPGRQ</sequence>
<keyword evidence="1" id="KW-0732">Signal</keyword>
<dbReference type="Proteomes" id="UP000017396">
    <property type="component" value="Chromosome"/>
</dbReference>
<dbReference type="EMBL" id="CP003587">
    <property type="protein sequence ID" value="AGY56774.1"/>
    <property type="molecule type" value="Genomic_DNA"/>
</dbReference>
<dbReference type="KEGG" id="glj:GKIL_0528"/>
<name>U5QGL6_GLOK1</name>